<dbReference type="STRING" id="927083.DB32_005750"/>
<gene>
    <name evidence="1" type="ORF">DB32_005750</name>
</gene>
<name>A0A0F6YK88_9BACT</name>
<evidence type="ECO:0000313" key="2">
    <source>
        <dbReference type="Proteomes" id="UP000034883"/>
    </source>
</evidence>
<dbReference type="Pfam" id="PF13174">
    <property type="entry name" value="TPR_6"/>
    <property type="match status" value="1"/>
</dbReference>
<protein>
    <recommendedName>
        <fullName evidence="3">Tetratricopeptide repeat protein</fullName>
    </recommendedName>
</protein>
<dbReference type="PROSITE" id="PS51257">
    <property type="entry name" value="PROKAR_LIPOPROTEIN"/>
    <property type="match status" value="1"/>
</dbReference>
<dbReference type="Pfam" id="PF13432">
    <property type="entry name" value="TPR_16"/>
    <property type="match status" value="1"/>
</dbReference>
<keyword evidence="2" id="KW-1185">Reference proteome</keyword>
<dbReference type="Proteomes" id="UP000034883">
    <property type="component" value="Chromosome"/>
</dbReference>
<sequence length="346" mass="38513">MGRCAEAIAIAIAIAGCVPTISQPRGEAHLDAMAEAGRHHSHGRDREAAIAYERAAEHAERRVDRDEAEWRQAQALRREGSIDDALAILDRIAERTPIARRTVRARFEAARLRLERGERDCALASLRVVVRDHPSHGQASRALVLLVRALREESDDVALAELRALDGHVASSDLHDDVLTHLAEIHLARGERAAARALYERIADEHPYPQGERWDDTLWRLADLAEQDGDPRAAIAYLERMITPRSEGIPPGSYTQPRMPDAALRIARLQRDALRDHDAAARAYRRAYDAFPTSRVRDDALVELGELQLDAGERDAGCATLRRATGELEVGAAHRRALQRSARDCR</sequence>
<dbReference type="KEGG" id="samy:DB32_005750"/>
<dbReference type="InterPro" id="IPR011990">
    <property type="entry name" value="TPR-like_helical_dom_sf"/>
</dbReference>
<proteinExistence type="predicted"/>
<dbReference type="AlphaFoldDB" id="A0A0F6YK88"/>
<evidence type="ECO:0008006" key="3">
    <source>
        <dbReference type="Google" id="ProtNLM"/>
    </source>
</evidence>
<dbReference type="EMBL" id="CP011125">
    <property type="protein sequence ID" value="AKF08601.1"/>
    <property type="molecule type" value="Genomic_DNA"/>
</dbReference>
<dbReference type="RefSeq" id="WP_053235725.1">
    <property type="nucleotide sequence ID" value="NZ_CP011125.1"/>
</dbReference>
<organism evidence="1 2">
    <name type="scientific">Sandaracinus amylolyticus</name>
    <dbReference type="NCBI Taxonomy" id="927083"/>
    <lineage>
        <taxon>Bacteria</taxon>
        <taxon>Pseudomonadati</taxon>
        <taxon>Myxococcota</taxon>
        <taxon>Polyangia</taxon>
        <taxon>Polyangiales</taxon>
        <taxon>Sandaracinaceae</taxon>
        <taxon>Sandaracinus</taxon>
    </lineage>
</organism>
<evidence type="ECO:0000313" key="1">
    <source>
        <dbReference type="EMBL" id="AKF08601.1"/>
    </source>
</evidence>
<accession>A0A0F6YK88</accession>
<dbReference type="Gene3D" id="1.25.40.10">
    <property type="entry name" value="Tetratricopeptide repeat domain"/>
    <property type="match status" value="3"/>
</dbReference>
<reference evidence="1 2" key="1">
    <citation type="submission" date="2015-03" db="EMBL/GenBank/DDBJ databases">
        <title>Genome assembly of Sandaracinus amylolyticus DSM 53668.</title>
        <authorList>
            <person name="Sharma G."/>
            <person name="Subramanian S."/>
        </authorList>
    </citation>
    <scope>NUCLEOTIDE SEQUENCE [LARGE SCALE GENOMIC DNA]</scope>
    <source>
        <strain evidence="1 2">DSM 53668</strain>
    </source>
</reference>
<dbReference type="InterPro" id="IPR019734">
    <property type="entry name" value="TPR_rpt"/>
</dbReference>
<dbReference type="SUPFAM" id="SSF48452">
    <property type="entry name" value="TPR-like"/>
    <property type="match status" value="1"/>
</dbReference>
<dbReference type="OrthoDB" id="5501280at2"/>